<keyword evidence="1" id="KW-1133">Transmembrane helix</keyword>
<evidence type="ECO:0000313" key="3">
    <source>
        <dbReference type="Proteomes" id="UP000637628"/>
    </source>
</evidence>
<keyword evidence="3" id="KW-1185">Reference proteome</keyword>
<dbReference type="Proteomes" id="UP000637628">
    <property type="component" value="Unassembled WGS sequence"/>
</dbReference>
<organism evidence="2 3">
    <name type="scientific">Paractinoplanes durhamensis</name>
    <dbReference type="NCBI Taxonomy" id="113563"/>
    <lineage>
        <taxon>Bacteria</taxon>
        <taxon>Bacillati</taxon>
        <taxon>Actinomycetota</taxon>
        <taxon>Actinomycetes</taxon>
        <taxon>Micromonosporales</taxon>
        <taxon>Micromonosporaceae</taxon>
        <taxon>Paractinoplanes</taxon>
    </lineage>
</organism>
<feature type="transmembrane region" description="Helical" evidence="1">
    <location>
        <begin position="12"/>
        <end position="35"/>
    </location>
</feature>
<keyword evidence="1" id="KW-0812">Transmembrane</keyword>
<protein>
    <recommendedName>
        <fullName evidence="4">MFS transporter</fullName>
    </recommendedName>
</protein>
<feature type="transmembrane region" description="Helical" evidence="1">
    <location>
        <begin position="81"/>
        <end position="100"/>
    </location>
</feature>
<dbReference type="EMBL" id="BOML01000025">
    <property type="protein sequence ID" value="GIE01700.1"/>
    <property type="molecule type" value="Genomic_DNA"/>
</dbReference>
<dbReference type="RefSeq" id="WP_203727469.1">
    <property type="nucleotide sequence ID" value="NZ_BAAATX010000005.1"/>
</dbReference>
<keyword evidence="1" id="KW-0472">Membrane</keyword>
<evidence type="ECO:0000256" key="1">
    <source>
        <dbReference type="SAM" id="Phobius"/>
    </source>
</evidence>
<name>A0ABQ3YVS4_9ACTN</name>
<accession>A0ABQ3YVS4</accession>
<reference evidence="2 3" key="1">
    <citation type="submission" date="2021-01" db="EMBL/GenBank/DDBJ databases">
        <title>Whole genome shotgun sequence of Actinoplanes durhamensis NBRC 14914.</title>
        <authorList>
            <person name="Komaki H."/>
            <person name="Tamura T."/>
        </authorList>
    </citation>
    <scope>NUCLEOTIDE SEQUENCE [LARGE SCALE GENOMIC DNA]</scope>
    <source>
        <strain evidence="2 3">NBRC 14914</strain>
    </source>
</reference>
<gene>
    <name evidence="2" type="ORF">Adu01nite_30500</name>
</gene>
<dbReference type="SUPFAM" id="SSF103473">
    <property type="entry name" value="MFS general substrate transporter"/>
    <property type="match status" value="1"/>
</dbReference>
<evidence type="ECO:0008006" key="4">
    <source>
        <dbReference type="Google" id="ProtNLM"/>
    </source>
</evidence>
<comment type="caution">
    <text evidence="2">The sequence shown here is derived from an EMBL/GenBank/DDBJ whole genome shotgun (WGS) entry which is preliminary data.</text>
</comment>
<evidence type="ECO:0000313" key="2">
    <source>
        <dbReference type="EMBL" id="GIE01700.1"/>
    </source>
</evidence>
<feature type="transmembrane region" description="Helical" evidence="1">
    <location>
        <begin position="47"/>
        <end position="69"/>
    </location>
</feature>
<dbReference type="InterPro" id="IPR036259">
    <property type="entry name" value="MFS_trans_sf"/>
</dbReference>
<proteinExistence type="predicted"/>
<sequence>MLVMHLTGGSVAGLFAAVALWGLGFGGVPTTVLSWGARTEPARLEQIGGIIVTVCNVAIALGAGAGGLLVDEVAADASLPAGGIAAIAGAVLLTYSGSVARAPGR</sequence>